<proteinExistence type="predicted"/>
<dbReference type="Proteomes" id="UP001642540">
    <property type="component" value="Unassembled WGS sequence"/>
</dbReference>
<dbReference type="SMART" id="SM00225">
    <property type="entry name" value="BTB"/>
    <property type="match status" value="1"/>
</dbReference>
<dbReference type="PANTHER" id="PTHR24413">
    <property type="entry name" value="SPECKLE-TYPE POZ PROTEIN"/>
    <property type="match status" value="1"/>
</dbReference>
<dbReference type="SUPFAM" id="SSF54695">
    <property type="entry name" value="POZ domain"/>
    <property type="match status" value="1"/>
</dbReference>
<keyword evidence="3" id="KW-1185">Reference proteome</keyword>
<dbReference type="EMBL" id="CAXLJM020000016">
    <property type="protein sequence ID" value="CAL8083486.1"/>
    <property type="molecule type" value="Genomic_DNA"/>
</dbReference>
<dbReference type="InterPro" id="IPR011333">
    <property type="entry name" value="SKP1/BTB/POZ_sf"/>
</dbReference>
<dbReference type="CDD" id="cd18186">
    <property type="entry name" value="BTB_POZ_ZBTB_KLHL-like"/>
    <property type="match status" value="1"/>
</dbReference>
<feature type="domain" description="BTB" evidence="1">
    <location>
        <begin position="253"/>
        <end position="322"/>
    </location>
</feature>
<evidence type="ECO:0000313" key="2">
    <source>
        <dbReference type="EMBL" id="CAL8083486.1"/>
    </source>
</evidence>
<organism evidence="2 3">
    <name type="scientific">Orchesella dallaii</name>
    <dbReference type="NCBI Taxonomy" id="48710"/>
    <lineage>
        <taxon>Eukaryota</taxon>
        <taxon>Metazoa</taxon>
        <taxon>Ecdysozoa</taxon>
        <taxon>Arthropoda</taxon>
        <taxon>Hexapoda</taxon>
        <taxon>Collembola</taxon>
        <taxon>Entomobryomorpha</taxon>
        <taxon>Entomobryoidea</taxon>
        <taxon>Orchesellidae</taxon>
        <taxon>Orchesellinae</taxon>
        <taxon>Orchesella</taxon>
    </lineage>
</organism>
<dbReference type="Pfam" id="PF00651">
    <property type="entry name" value="BTB"/>
    <property type="match status" value="1"/>
</dbReference>
<comment type="caution">
    <text evidence="2">The sequence shown here is derived from an EMBL/GenBank/DDBJ whole genome shotgun (WGS) entry which is preliminary data.</text>
</comment>
<accession>A0ABP1Q1I8</accession>
<name>A0ABP1Q1I8_9HEXA</name>
<protein>
    <recommendedName>
        <fullName evidence="1">BTB domain-containing protein</fullName>
    </recommendedName>
</protein>
<dbReference type="Gene3D" id="3.30.710.10">
    <property type="entry name" value="Potassium Channel Kv1.1, Chain A"/>
    <property type="match status" value="1"/>
</dbReference>
<dbReference type="InterPro" id="IPR000210">
    <property type="entry name" value="BTB/POZ_dom"/>
</dbReference>
<evidence type="ECO:0000259" key="1">
    <source>
        <dbReference type="PROSITE" id="PS50097"/>
    </source>
</evidence>
<evidence type="ECO:0000313" key="3">
    <source>
        <dbReference type="Proteomes" id="UP001642540"/>
    </source>
</evidence>
<sequence>MAQHRGLPEGTHAERQSSHLWTEAGLSRSQTFLPKPNISEGACEKSVYIWELKESTFPVAIIPIERVVDPVREPNRDTSSSIFDLIDTIDSGVFIRGQDVQKPAEWKLQLGMKQSTNSQLGQELQMTLICMQSYIPTAVPIWTKISYEIIDKDGQSIHTTGSIHDAEPSHFMPGMSSSIMLGTKAELQARQLDYIQDGSLRFRLRLNIYQDLPIPQSVDETEIYKPAIKRSRQELPSLLGTLEDLWNARETAGDITIRCSSQCIKAHKFILSARSKVFAGMFASDKETKEMITNIIEVEDVCLDDMIYLLEFLYLGDLHRVDWTSVDQICALVYAADKYWIVPLMIKCFQNLMKLMNLENFAKIARVTFTYDCEKEFKDEVRHFFESHQVTLNSVESFRKFAHEHFSEFYRLFFYKLS</sequence>
<dbReference type="PROSITE" id="PS50097">
    <property type="entry name" value="BTB"/>
    <property type="match status" value="1"/>
</dbReference>
<reference evidence="2 3" key="1">
    <citation type="submission" date="2024-08" db="EMBL/GenBank/DDBJ databases">
        <authorList>
            <person name="Cucini C."/>
            <person name="Frati F."/>
        </authorList>
    </citation>
    <scope>NUCLEOTIDE SEQUENCE [LARGE SCALE GENOMIC DNA]</scope>
</reference>
<gene>
    <name evidence="2" type="ORF">ODALV1_LOCUS5498</name>
</gene>